<reference evidence="3 4" key="1">
    <citation type="journal article" date="2020" name="G3 (Bethesda)">
        <title>Improved Reference Genome for Cyclotella cryptica CCMP332, a Model for Cell Wall Morphogenesis, Salinity Adaptation, and Lipid Production in Diatoms (Bacillariophyta).</title>
        <authorList>
            <person name="Roberts W.R."/>
            <person name="Downey K.M."/>
            <person name="Ruck E.C."/>
            <person name="Traller J.C."/>
            <person name="Alverson A.J."/>
        </authorList>
    </citation>
    <scope>NUCLEOTIDE SEQUENCE [LARGE SCALE GENOMIC DNA]</scope>
    <source>
        <strain evidence="3 4">CCMP332</strain>
    </source>
</reference>
<feature type="chain" id="PRO_5044860446" evidence="2">
    <location>
        <begin position="24"/>
        <end position="222"/>
    </location>
</feature>
<evidence type="ECO:0000256" key="1">
    <source>
        <dbReference type="SAM" id="MobiDB-lite"/>
    </source>
</evidence>
<organism evidence="3 4">
    <name type="scientific">Cyclotella cryptica</name>
    <dbReference type="NCBI Taxonomy" id="29204"/>
    <lineage>
        <taxon>Eukaryota</taxon>
        <taxon>Sar</taxon>
        <taxon>Stramenopiles</taxon>
        <taxon>Ochrophyta</taxon>
        <taxon>Bacillariophyta</taxon>
        <taxon>Coscinodiscophyceae</taxon>
        <taxon>Thalassiosirophycidae</taxon>
        <taxon>Stephanodiscales</taxon>
        <taxon>Stephanodiscaceae</taxon>
        <taxon>Cyclotella</taxon>
    </lineage>
</organism>
<feature type="signal peptide" evidence="2">
    <location>
        <begin position="1"/>
        <end position="23"/>
    </location>
</feature>
<evidence type="ECO:0000256" key="2">
    <source>
        <dbReference type="SAM" id="SignalP"/>
    </source>
</evidence>
<evidence type="ECO:0000313" key="3">
    <source>
        <dbReference type="EMBL" id="KAL3802380.1"/>
    </source>
</evidence>
<feature type="compositionally biased region" description="Basic and acidic residues" evidence="1">
    <location>
        <begin position="196"/>
        <end position="222"/>
    </location>
</feature>
<keyword evidence="2" id="KW-0732">Signal</keyword>
<evidence type="ECO:0000313" key="4">
    <source>
        <dbReference type="Proteomes" id="UP001516023"/>
    </source>
</evidence>
<dbReference type="InterPro" id="IPR049226">
    <property type="entry name" value="DUF6823"/>
</dbReference>
<name>A0ABD3QWD8_9STRA</name>
<proteinExistence type="predicted"/>
<comment type="caution">
    <text evidence="3">The sequence shown here is derived from an EMBL/GenBank/DDBJ whole genome shotgun (WGS) entry which is preliminary data.</text>
</comment>
<dbReference type="EMBL" id="JABMIG020000020">
    <property type="protein sequence ID" value="KAL3802380.1"/>
    <property type="molecule type" value="Genomic_DNA"/>
</dbReference>
<accession>A0ABD3QWD8</accession>
<protein>
    <submittedName>
        <fullName evidence="3">Uncharacterized protein</fullName>
    </submittedName>
</protein>
<feature type="region of interest" description="Disordered" evidence="1">
    <location>
        <begin position="187"/>
        <end position="222"/>
    </location>
</feature>
<keyword evidence="4" id="KW-1185">Reference proteome</keyword>
<dbReference type="Proteomes" id="UP001516023">
    <property type="component" value="Unassembled WGS sequence"/>
</dbReference>
<dbReference type="AlphaFoldDB" id="A0ABD3QWD8"/>
<dbReference type="Pfam" id="PF20709">
    <property type="entry name" value="DUF6823"/>
    <property type="match status" value="1"/>
</dbReference>
<gene>
    <name evidence="3" type="ORF">HJC23_007205</name>
</gene>
<sequence>MKIQSNAALTLVSGAVLSSTAAAFAPSSLSKWSVTPSSESSLYFFKGGSGAKDLDEEWRAQQELLKLRKASPEEREKYFQKVEERRAKATQEQFDKWAWQRKQYKAGEDPIDEWRKRRESGQISDLDNQYGDPEKVGGIPLPMASFGVGGEFGVGGKFDNGGRFDLRLPYAEQGWVDEDAEPLFSNWFGGGKKKTKSTEGSEDAKQGESKAEASEKKGFWPF</sequence>